<feature type="region of interest" description="Disordered" evidence="1">
    <location>
        <begin position="1"/>
        <end position="28"/>
    </location>
</feature>
<evidence type="ECO:0000313" key="2">
    <source>
        <dbReference type="EMBL" id="KAK3897269.1"/>
    </source>
</evidence>
<keyword evidence="3" id="KW-1185">Reference proteome</keyword>
<evidence type="ECO:0000256" key="1">
    <source>
        <dbReference type="SAM" id="MobiDB-lite"/>
    </source>
</evidence>
<feature type="compositionally biased region" description="Basic residues" evidence="1">
    <location>
        <begin position="1"/>
        <end position="11"/>
    </location>
</feature>
<reference evidence="2" key="1">
    <citation type="journal article" date="2023" name="Mol. Phylogenet. Evol.">
        <title>Genome-scale phylogeny and comparative genomics of the fungal order Sordariales.</title>
        <authorList>
            <person name="Hensen N."/>
            <person name="Bonometti L."/>
            <person name="Westerberg I."/>
            <person name="Brannstrom I.O."/>
            <person name="Guillou S."/>
            <person name="Cros-Aarteil S."/>
            <person name="Calhoun S."/>
            <person name="Haridas S."/>
            <person name="Kuo A."/>
            <person name="Mondo S."/>
            <person name="Pangilinan J."/>
            <person name="Riley R."/>
            <person name="LaButti K."/>
            <person name="Andreopoulos B."/>
            <person name="Lipzen A."/>
            <person name="Chen C."/>
            <person name="Yan M."/>
            <person name="Daum C."/>
            <person name="Ng V."/>
            <person name="Clum A."/>
            <person name="Steindorff A."/>
            <person name="Ohm R.A."/>
            <person name="Martin F."/>
            <person name="Silar P."/>
            <person name="Natvig D.O."/>
            <person name="Lalanne C."/>
            <person name="Gautier V."/>
            <person name="Ament-Velasquez S.L."/>
            <person name="Kruys A."/>
            <person name="Hutchinson M.I."/>
            <person name="Powell A.J."/>
            <person name="Barry K."/>
            <person name="Miller A.N."/>
            <person name="Grigoriev I.V."/>
            <person name="Debuchy R."/>
            <person name="Gladieux P."/>
            <person name="Hiltunen Thoren M."/>
            <person name="Johannesson H."/>
        </authorList>
    </citation>
    <scope>NUCLEOTIDE SEQUENCE</scope>
    <source>
        <strain evidence="2">CBS 103.79</strain>
    </source>
</reference>
<dbReference type="EMBL" id="MU856215">
    <property type="protein sequence ID" value="KAK3897269.1"/>
    <property type="molecule type" value="Genomic_DNA"/>
</dbReference>
<dbReference type="AlphaFoldDB" id="A0AAN6MBU9"/>
<proteinExistence type="predicted"/>
<evidence type="ECO:0000313" key="3">
    <source>
        <dbReference type="Proteomes" id="UP001303889"/>
    </source>
</evidence>
<protein>
    <submittedName>
        <fullName evidence="2">Uncharacterized protein</fullName>
    </submittedName>
</protein>
<gene>
    <name evidence="2" type="ORF">C8A05DRAFT_19933</name>
</gene>
<reference evidence="2" key="2">
    <citation type="submission" date="2023-05" db="EMBL/GenBank/DDBJ databases">
        <authorList>
            <consortium name="Lawrence Berkeley National Laboratory"/>
            <person name="Steindorff A."/>
            <person name="Hensen N."/>
            <person name="Bonometti L."/>
            <person name="Westerberg I."/>
            <person name="Brannstrom I.O."/>
            <person name="Guillou S."/>
            <person name="Cros-Aarteil S."/>
            <person name="Calhoun S."/>
            <person name="Haridas S."/>
            <person name="Kuo A."/>
            <person name="Mondo S."/>
            <person name="Pangilinan J."/>
            <person name="Riley R."/>
            <person name="Labutti K."/>
            <person name="Andreopoulos B."/>
            <person name="Lipzen A."/>
            <person name="Chen C."/>
            <person name="Yanf M."/>
            <person name="Daum C."/>
            <person name="Ng V."/>
            <person name="Clum A."/>
            <person name="Ohm R."/>
            <person name="Martin F."/>
            <person name="Silar P."/>
            <person name="Natvig D."/>
            <person name="Lalanne C."/>
            <person name="Gautier V."/>
            <person name="Ament-Velasquez S.L."/>
            <person name="Kruys A."/>
            <person name="Hutchinson M.I."/>
            <person name="Powell A.J."/>
            <person name="Barry K."/>
            <person name="Miller A.N."/>
            <person name="Grigoriev I.V."/>
            <person name="Debuchy R."/>
            <person name="Gladieux P."/>
            <person name="Thoren M.H."/>
            <person name="Johannesson H."/>
        </authorList>
    </citation>
    <scope>NUCLEOTIDE SEQUENCE</scope>
    <source>
        <strain evidence="2">CBS 103.79</strain>
    </source>
</reference>
<name>A0AAN6MBU9_9PEZI</name>
<comment type="caution">
    <text evidence="2">The sequence shown here is derived from an EMBL/GenBank/DDBJ whole genome shotgun (WGS) entry which is preliminary data.</text>
</comment>
<organism evidence="2 3">
    <name type="scientific">Staphylotrichum tortipilum</name>
    <dbReference type="NCBI Taxonomy" id="2831512"/>
    <lineage>
        <taxon>Eukaryota</taxon>
        <taxon>Fungi</taxon>
        <taxon>Dikarya</taxon>
        <taxon>Ascomycota</taxon>
        <taxon>Pezizomycotina</taxon>
        <taxon>Sordariomycetes</taxon>
        <taxon>Sordariomycetidae</taxon>
        <taxon>Sordariales</taxon>
        <taxon>Chaetomiaceae</taxon>
        <taxon>Staphylotrichum</taxon>
    </lineage>
</organism>
<sequence>MEPPQKKRKRTPVGNIESLTDEPVRPPTPVLRLRPTMPAELRNLTCTEGTKGPDGPLVPHPGLIRDREFEPERYSTGPFPLDISMGEYRERWRTAMDKFHAMRTTCDQLDISWVMDIHPLVDMEMMDGRTDEDIALAVERTYPGALWYLRPGLMMPSFLVDRFGADWRNNARGIYYRHHYSPDWVTADHTLWLPSLRGDDEEDVDWKGPAEEGRRARARTFLKHALDNERWKKSEYAWEADAWTDVFGLMRNDPLLAVDKHEYNTIGQGAHPASCVLNGKKRLLARKPDATFGLATFQPRDYQRGGMGDWNLDHDRLEALLLHRSCGLISDPRWGDVNLVFPFAVYEAKGWDGDPREARQQACSAGAVYLDMLERLSKRPGKAWDSSSDANQTMGSRNTQVFVFTSFGAHWHVLVGYKRPRLEREYAGQKWMSESVYVFQRIWSARVVTERKAWELLSLMDQIHLWGVTDHRDFVIRHLKPWHDFAEKCYAHDVEQLLGCVDTAGNFDPKTGMHGWGIPERYILLPEWIRHLTKDFAARRKHVNQRAAFHVKEAFVAFQGAAEARLERDAAAGNQREGTALGHVCGMTEDCGYLLESWEGFLTHALEVHGAVEDDTEVFPLRFNCITD</sequence>
<accession>A0AAN6MBU9</accession>
<dbReference type="Proteomes" id="UP001303889">
    <property type="component" value="Unassembled WGS sequence"/>
</dbReference>